<feature type="transmembrane region" description="Helical" evidence="6">
    <location>
        <begin position="173"/>
        <end position="195"/>
    </location>
</feature>
<name>A0A0B1THP3_OESDE</name>
<dbReference type="EMBL" id="KN549998">
    <property type="protein sequence ID" value="KHJ95342.1"/>
    <property type="molecule type" value="Genomic_DNA"/>
</dbReference>
<dbReference type="GO" id="GO:0022857">
    <property type="term" value="F:transmembrane transporter activity"/>
    <property type="evidence" value="ECO:0007669"/>
    <property type="project" value="InterPro"/>
</dbReference>
<feature type="region of interest" description="Disordered" evidence="5">
    <location>
        <begin position="503"/>
        <end position="611"/>
    </location>
</feature>
<dbReference type="GO" id="GO:0016020">
    <property type="term" value="C:membrane"/>
    <property type="evidence" value="ECO:0007669"/>
    <property type="project" value="UniProtKB-SubCell"/>
</dbReference>
<feature type="transmembrane region" description="Helical" evidence="6">
    <location>
        <begin position="472"/>
        <end position="493"/>
    </location>
</feature>
<dbReference type="InterPro" id="IPR036259">
    <property type="entry name" value="MFS_trans_sf"/>
</dbReference>
<keyword evidence="3 6" id="KW-1133">Transmembrane helix</keyword>
<sequence length="611" mass="67657">MTTRTTTLQIIFIIANDCDVSGTYRVDIMMLITYQLLQMYSTQQLYNVMLNYAPKVACFDDHCVKIKNKCYEPCPTCPDECPKNVTKEVRDECIAEKEIYFYSPMMEYKINCPGGMGEIMSCSETQYLGALLGNMFVGFLADKYGRRRMLIISLLAGIPFLIFSALFDSVVAFYIFRFLVGVSVAGTMAVGWAFCAEMISPKHRFKLRTFTSWTNGRLLMIAVAHAAGTWRLASYWQAIAALLPLAAVFILPEPPVWLRRKEKYESEEAARKKLDWLSGFEPKEEGSSKESAPLQPQPAKRSFFTALKDKQLRLNVFVLCVMWFCAGLSTYSIDLNGEDMTKNMWIGQYLNSGLASILRIIIGFADAKFKWLGRRKVYIASMGTCILASLALLIEIRSGMKEQESRTLYFITYLVAYNSIAISWEPNYMGAAELIPTEVRATNTALLNIVTRIANVFAARTVGKWKGTEDEWAIMVVVLTSCIISFIVTTSLLKETKGISLEKVGQAKEEKSPAASDREARSPRDSEEGRGSKSGAEKGSKSGAEGDEGKPGEEGGPKEGADDKKEPGGSKEDENKKLLGGSAEGSKEAGGSKEPEKDGKQSGSAEPANDK</sequence>
<feature type="transmembrane region" description="Helical" evidence="6">
    <location>
        <begin position="345"/>
        <end position="365"/>
    </location>
</feature>
<dbReference type="Proteomes" id="UP000053660">
    <property type="component" value="Unassembled WGS sequence"/>
</dbReference>
<feature type="transmembrane region" description="Helical" evidence="6">
    <location>
        <begin position="233"/>
        <end position="251"/>
    </location>
</feature>
<feature type="transmembrane region" description="Helical" evidence="6">
    <location>
        <begin position="377"/>
        <end position="396"/>
    </location>
</feature>
<feature type="transmembrane region" description="Helical" evidence="6">
    <location>
        <begin position="314"/>
        <end position="333"/>
    </location>
</feature>
<evidence type="ECO:0000256" key="3">
    <source>
        <dbReference type="ARBA" id="ARBA00022989"/>
    </source>
</evidence>
<dbReference type="OrthoDB" id="5804960at2759"/>
<evidence type="ECO:0000313" key="8">
    <source>
        <dbReference type="EMBL" id="KHJ95342.1"/>
    </source>
</evidence>
<feature type="transmembrane region" description="Helical" evidence="6">
    <location>
        <begin position="149"/>
        <end position="167"/>
    </location>
</feature>
<feature type="compositionally biased region" description="Basic and acidic residues" evidence="5">
    <location>
        <begin position="547"/>
        <end position="577"/>
    </location>
</feature>
<keyword evidence="2 6" id="KW-0812">Transmembrane</keyword>
<evidence type="ECO:0000256" key="4">
    <source>
        <dbReference type="ARBA" id="ARBA00023136"/>
    </source>
</evidence>
<keyword evidence="4 6" id="KW-0472">Membrane</keyword>
<dbReference type="InterPro" id="IPR020846">
    <property type="entry name" value="MFS_dom"/>
</dbReference>
<feature type="domain" description="Major facilitator superfamily (MFS) profile" evidence="7">
    <location>
        <begin position="27"/>
        <end position="497"/>
    </location>
</feature>
<evidence type="ECO:0000259" key="7">
    <source>
        <dbReference type="PROSITE" id="PS50850"/>
    </source>
</evidence>
<dbReference type="InterPro" id="IPR005829">
    <property type="entry name" value="Sugar_transporter_CS"/>
</dbReference>
<dbReference type="PROSITE" id="PS00216">
    <property type="entry name" value="SUGAR_TRANSPORT_1"/>
    <property type="match status" value="1"/>
</dbReference>
<feature type="compositionally biased region" description="Basic and acidic residues" evidence="5">
    <location>
        <begin position="505"/>
        <end position="540"/>
    </location>
</feature>
<dbReference type="InterPro" id="IPR005828">
    <property type="entry name" value="MFS_sugar_transport-like"/>
</dbReference>
<dbReference type="PANTHER" id="PTHR24064">
    <property type="entry name" value="SOLUTE CARRIER FAMILY 22 MEMBER"/>
    <property type="match status" value="1"/>
</dbReference>
<organism evidence="8 9">
    <name type="scientific">Oesophagostomum dentatum</name>
    <name type="common">Nodular worm</name>
    <dbReference type="NCBI Taxonomy" id="61180"/>
    <lineage>
        <taxon>Eukaryota</taxon>
        <taxon>Metazoa</taxon>
        <taxon>Ecdysozoa</taxon>
        <taxon>Nematoda</taxon>
        <taxon>Chromadorea</taxon>
        <taxon>Rhabditida</taxon>
        <taxon>Rhabditina</taxon>
        <taxon>Rhabditomorpha</taxon>
        <taxon>Strongyloidea</taxon>
        <taxon>Strongylidae</taxon>
        <taxon>Oesophagostomum</taxon>
    </lineage>
</organism>
<comment type="subcellular location">
    <subcellularLocation>
        <location evidence="1">Membrane</location>
        <topology evidence="1">Multi-pass membrane protein</topology>
    </subcellularLocation>
</comment>
<evidence type="ECO:0000256" key="6">
    <source>
        <dbReference type="SAM" id="Phobius"/>
    </source>
</evidence>
<evidence type="ECO:0000256" key="1">
    <source>
        <dbReference type="ARBA" id="ARBA00004141"/>
    </source>
</evidence>
<dbReference type="SUPFAM" id="SSF103473">
    <property type="entry name" value="MFS general substrate transporter"/>
    <property type="match status" value="1"/>
</dbReference>
<dbReference type="Pfam" id="PF00083">
    <property type="entry name" value="Sugar_tr"/>
    <property type="match status" value="1"/>
</dbReference>
<proteinExistence type="predicted"/>
<dbReference type="Gene3D" id="1.20.1250.20">
    <property type="entry name" value="MFS general substrate transporter like domains"/>
    <property type="match status" value="1"/>
</dbReference>
<keyword evidence="9" id="KW-1185">Reference proteome</keyword>
<gene>
    <name evidence="8" type="ORF">OESDEN_04715</name>
</gene>
<feature type="compositionally biased region" description="Basic and acidic residues" evidence="5">
    <location>
        <begin position="585"/>
        <end position="600"/>
    </location>
</feature>
<dbReference type="AlphaFoldDB" id="A0A0B1THP3"/>
<reference evidence="8 9" key="1">
    <citation type="submission" date="2014-03" db="EMBL/GenBank/DDBJ databases">
        <title>Draft genome of the hookworm Oesophagostomum dentatum.</title>
        <authorList>
            <person name="Mitreva M."/>
        </authorList>
    </citation>
    <scope>NUCLEOTIDE SEQUENCE [LARGE SCALE GENOMIC DNA]</scope>
    <source>
        <strain evidence="8 9">OD-Hann</strain>
    </source>
</reference>
<dbReference type="PROSITE" id="PS50850">
    <property type="entry name" value="MFS"/>
    <property type="match status" value="1"/>
</dbReference>
<protein>
    <submittedName>
        <fullName evidence="8">Transporter, major facilitator family protein</fullName>
    </submittedName>
</protein>
<accession>A0A0B1THP3</accession>
<evidence type="ECO:0000256" key="5">
    <source>
        <dbReference type="SAM" id="MobiDB-lite"/>
    </source>
</evidence>
<evidence type="ECO:0000313" key="9">
    <source>
        <dbReference type="Proteomes" id="UP000053660"/>
    </source>
</evidence>
<evidence type="ECO:0000256" key="2">
    <source>
        <dbReference type="ARBA" id="ARBA00022692"/>
    </source>
</evidence>